<dbReference type="Gene3D" id="3.40.50.150">
    <property type="entry name" value="Vaccinia Virus protein VP39"/>
    <property type="match status" value="1"/>
</dbReference>
<reference evidence="6 7" key="1">
    <citation type="journal article" date="2013" name="Genome Announc.">
        <title>Genome Sequence of Mycoplasma columbinum Strain SF7.</title>
        <authorList>
            <person name="Guo Z."/>
            <person name="Xu X."/>
            <person name="Zheng Q."/>
            <person name="Li T."/>
            <person name="Kuang S."/>
            <person name="Zhang Z."/>
            <person name="Chen Y."/>
            <person name="Lu X."/>
            <person name="Zhou R."/>
            <person name="Bi D."/>
            <person name="Jin H."/>
        </authorList>
    </citation>
    <scope>NUCLEOTIDE SEQUENCE [LARGE SCALE GENOMIC DNA]</scope>
    <source>
        <strain evidence="6 7">SF7</strain>
    </source>
</reference>
<gene>
    <name evidence="6" type="ORF">MCSF7_02236</name>
</gene>
<evidence type="ECO:0000256" key="2">
    <source>
        <dbReference type="ARBA" id="ARBA00022679"/>
    </source>
</evidence>
<evidence type="ECO:0000256" key="1">
    <source>
        <dbReference type="ARBA" id="ARBA00022603"/>
    </source>
</evidence>
<comment type="similarity">
    <text evidence="4">Belongs to the class I-like SAM-binding methyltransferase superfamily. RNA M5U methyltransferase family.</text>
</comment>
<dbReference type="GO" id="GO:0070475">
    <property type="term" value="P:rRNA base methylation"/>
    <property type="evidence" value="ECO:0007669"/>
    <property type="project" value="TreeGrafter"/>
</dbReference>
<dbReference type="Gene3D" id="2.40.50.140">
    <property type="entry name" value="Nucleic acid-binding proteins"/>
    <property type="match status" value="1"/>
</dbReference>
<keyword evidence="2 4" id="KW-0808">Transferase</keyword>
<evidence type="ECO:0000313" key="6">
    <source>
        <dbReference type="EMBL" id="EGV00239.1"/>
    </source>
</evidence>
<dbReference type="SUPFAM" id="SSF50249">
    <property type="entry name" value="Nucleic acid-binding proteins"/>
    <property type="match status" value="1"/>
</dbReference>
<comment type="caution">
    <text evidence="6">The sequence shown here is derived from an EMBL/GenBank/DDBJ whole genome shotgun (WGS) entry which is preliminary data.</text>
</comment>
<keyword evidence="1 4" id="KW-0489">Methyltransferase</keyword>
<keyword evidence="7" id="KW-1185">Reference proteome</keyword>
<feature type="active site" description="Nucleophile" evidence="4">
    <location>
        <position position="389"/>
    </location>
</feature>
<sequence>MYRVGDVVENIKTNELSYEGYGVVRLENHTIFVENLLPDEIADIVIKKTNSKISYARIIKLIKKSKKRIKDINDPLILSGIAPLAHLPYNEQLKFKENVVKNLVNRNLNFLTIEKIKESPDTWNYRNKIKLICQTVNNKITCANYEKQTNFLVEKTSLDLAQKNIIDFLNIFLEKINNFASLKHNLEEIIIRNSFEENNLILVLKTKNEIDKKHLSLFLNNFQNLVQVYNTYSIKNKLRVKQIIYKKDFVDKINDLNFQINWNSFFQINNKQTSHLYKSLIDQMNFKTSDLVIDAFCGIGTIGLSVAKKVKKVIGFEIVPEAVVNAKNNAKINNIQNAFFIAGNVNKTSEQLKEEIDKLIVDPPREGIDKKFMSTILKLKPKEIGYISCNPHTFVRDAKILIDNEYELNYLKPFDMFPQTYHIELSAHFKRKK</sequence>
<dbReference type="InterPro" id="IPR002792">
    <property type="entry name" value="TRAM_dom"/>
</dbReference>
<evidence type="ECO:0000256" key="4">
    <source>
        <dbReference type="PROSITE-ProRule" id="PRU01024"/>
    </source>
</evidence>
<dbReference type="FunFam" id="3.40.50.150:FF:000009">
    <property type="entry name" value="23S rRNA (Uracil(1939)-C(5))-methyltransferase RlmD"/>
    <property type="match status" value="1"/>
</dbReference>
<dbReference type="AlphaFoldDB" id="F9UKN4"/>
<name>F9UKN4_9BACT</name>
<dbReference type="InterPro" id="IPR030391">
    <property type="entry name" value="MeTrfase_TrmA_CS"/>
</dbReference>
<dbReference type="PROSITE" id="PS50926">
    <property type="entry name" value="TRAM"/>
    <property type="match status" value="1"/>
</dbReference>
<dbReference type="EMBL" id="AFXA01000011">
    <property type="protein sequence ID" value="EGV00239.1"/>
    <property type="molecule type" value="Genomic_DNA"/>
</dbReference>
<dbReference type="eggNOG" id="COG2265">
    <property type="taxonomic scope" value="Bacteria"/>
</dbReference>
<dbReference type="InterPro" id="IPR010280">
    <property type="entry name" value="U5_MeTrfase_fam"/>
</dbReference>
<dbReference type="Gene3D" id="2.40.50.1070">
    <property type="match status" value="1"/>
</dbReference>
<feature type="domain" description="TRAM" evidence="5">
    <location>
        <begin position="1"/>
        <end position="60"/>
    </location>
</feature>
<dbReference type="SUPFAM" id="SSF53335">
    <property type="entry name" value="S-adenosyl-L-methionine-dependent methyltransferases"/>
    <property type="match status" value="1"/>
</dbReference>
<evidence type="ECO:0000256" key="3">
    <source>
        <dbReference type="ARBA" id="ARBA00022691"/>
    </source>
</evidence>
<feature type="binding site" evidence="4">
    <location>
        <position position="317"/>
    </location>
    <ligand>
        <name>S-adenosyl-L-methionine</name>
        <dbReference type="ChEBI" id="CHEBI:59789"/>
    </ligand>
</feature>
<evidence type="ECO:0000259" key="5">
    <source>
        <dbReference type="PROSITE" id="PS50926"/>
    </source>
</evidence>
<dbReference type="PANTHER" id="PTHR11061">
    <property type="entry name" value="RNA M5U METHYLTRANSFERASE"/>
    <property type="match status" value="1"/>
</dbReference>
<dbReference type="CDD" id="cd02440">
    <property type="entry name" value="AdoMet_MTases"/>
    <property type="match status" value="1"/>
</dbReference>
<dbReference type="RefSeq" id="WP_006608852.1">
    <property type="nucleotide sequence ID" value="NZ_AFXA01000011.1"/>
</dbReference>
<dbReference type="GO" id="GO:0070041">
    <property type="term" value="F:rRNA (uridine-C5-)-methyltransferase activity"/>
    <property type="evidence" value="ECO:0007669"/>
    <property type="project" value="TreeGrafter"/>
</dbReference>
<dbReference type="PROSITE" id="PS51687">
    <property type="entry name" value="SAM_MT_RNA_M5U"/>
    <property type="match status" value="1"/>
</dbReference>
<dbReference type="InterPro" id="IPR029063">
    <property type="entry name" value="SAM-dependent_MTases_sf"/>
</dbReference>
<feature type="binding site" evidence="4">
    <location>
        <position position="362"/>
    </location>
    <ligand>
        <name>S-adenosyl-L-methionine</name>
        <dbReference type="ChEBI" id="CHEBI:59789"/>
    </ligand>
</feature>
<proteinExistence type="inferred from homology"/>
<dbReference type="PANTHER" id="PTHR11061:SF30">
    <property type="entry name" value="TRNA (URACIL(54)-C(5))-METHYLTRANSFERASE"/>
    <property type="match status" value="1"/>
</dbReference>
<organism evidence="6 7">
    <name type="scientific">Mycoplasmopsis columbina SF7</name>
    <dbReference type="NCBI Taxonomy" id="1037410"/>
    <lineage>
        <taxon>Bacteria</taxon>
        <taxon>Bacillati</taxon>
        <taxon>Mycoplasmatota</taxon>
        <taxon>Mycoplasmoidales</taxon>
        <taxon>Metamycoplasmataceae</taxon>
        <taxon>Mycoplasmopsis</taxon>
    </lineage>
</organism>
<dbReference type="PROSITE" id="PS01231">
    <property type="entry name" value="TRMA_2"/>
    <property type="match status" value="1"/>
</dbReference>
<dbReference type="Pfam" id="PF05958">
    <property type="entry name" value="tRNA_U5-meth_tr"/>
    <property type="match status" value="1"/>
</dbReference>
<evidence type="ECO:0000313" key="7">
    <source>
        <dbReference type="Proteomes" id="UP000004978"/>
    </source>
</evidence>
<dbReference type="InterPro" id="IPR012340">
    <property type="entry name" value="NA-bd_OB-fold"/>
</dbReference>
<dbReference type="NCBIfam" id="TIGR00479">
    <property type="entry name" value="rumA"/>
    <property type="match status" value="1"/>
</dbReference>
<dbReference type="Proteomes" id="UP000004978">
    <property type="component" value="Unassembled WGS sequence"/>
</dbReference>
<feature type="binding site" evidence="4">
    <location>
        <position position="296"/>
    </location>
    <ligand>
        <name>S-adenosyl-L-methionine</name>
        <dbReference type="ChEBI" id="CHEBI:59789"/>
    </ligand>
</feature>
<dbReference type="STRING" id="1037410.MCSF7_02236"/>
<protein>
    <submittedName>
        <fullName evidence="6">23S rRNA (Uracil-5-)-methyltransferase RumA</fullName>
    </submittedName>
</protein>
<feature type="binding site" evidence="4">
    <location>
        <position position="267"/>
    </location>
    <ligand>
        <name>S-adenosyl-L-methionine</name>
        <dbReference type="ChEBI" id="CHEBI:59789"/>
    </ligand>
</feature>
<accession>F9UKN4</accession>
<keyword evidence="3 4" id="KW-0949">S-adenosyl-L-methionine</keyword>